<dbReference type="Proteomes" id="UP000242497">
    <property type="component" value="Unassembled WGS sequence"/>
</dbReference>
<sequence length="126" mass="13424">MYEVNTATNTPENIIAGDYPITKGVYPIKSGATVAKHTPVKLVGGEIEPVVKIEATEVDTTNAIPAKTIEENTVENLYGIAAEDGSGGEAAIYLTGEFFADKIPLPADVTIDMLKPAFRKLGIFLK</sequence>
<proteinExistence type="predicted"/>
<reference evidence="2" key="1">
    <citation type="submission" date="2016-11" db="EMBL/GenBank/DDBJ databases">
        <authorList>
            <person name="Varghese N."/>
            <person name="Submissions S."/>
        </authorList>
    </citation>
    <scope>NUCLEOTIDE SEQUENCE [LARGE SCALE GENOMIC DNA]</scope>
    <source>
        <strain evidence="2">DSM 15518</strain>
    </source>
</reference>
<name>A0A1M6LTS8_9FIRM</name>
<dbReference type="EMBL" id="FRAE01000012">
    <property type="protein sequence ID" value="SHJ74540.1"/>
    <property type="molecule type" value="Genomic_DNA"/>
</dbReference>
<dbReference type="STRING" id="1123349.SAMN02744037_00728"/>
<gene>
    <name evidence="1" type="ORF">SAMN02744037_00728</name>
</gene>
<dbReference type="OrthoDB" id="1856099at2"/>
<dbReference type="AlphaFoldDB" id="A0A1M6LTS8"/>
<accession>A0A1M6LTS8</accession>
<dbReference type="RefSeq" id="WP_072887365.1">
    <property type="nucleotide sequence ID" value="NZ_FRAE01000012.1"/>
</dbReference>
<keyword evidence="2" id="KW-1185">Reference proteome</keyword>
<protein>
    <recommendedName>
        <fullName evidence="3">Bacteriophage lambda head decoration protein D</fullName>
    </recommendedName>
</protein>
<organism evidence="1 2">
    <name type="scientific">Tepidibacter formicigenes DSM 15518</name>
    <dbReference type="NCBI Taxonomy" id="1123349"/>
    <lineage>
        <taxon>Bacteria</taxon>
        <taxon>Bacillati</taxon>
        <taxon>Bacillota</taxon>
        <taxon>Clostridia</taxon>
        <taxon>Peptostreptococcales</taxon>
        <taxon>Peptostreptococcaceae</taxon>
        <taxon>Tepidibacter</taxon>
    </lineage>
</organism>
<evidence type="ECO:0000313" key="1">
    <source>
        <dbReference type="EMBL" id="SHJ74540.1"/>
    </source>
</evidence>
<dbReference type="Gene3D" id="2.40.300.10">
    <property type="entry name" value="Head decoration protein D"/>
    <property type="match status" value="1"/>
</dbReference>
<evidence type="ECO:0000313" key="2">
    <source>
        <dbReference type="Proteomes" id="UP000242497"/>
    </source>
</evidence>
<evidence type="ECO:0008006" key="3">
    <source>
        <dbReference type="Google" id="ProtNLM"/>
    </source>
</evidence>